<keyword evidence="8 12" id="KW-1133">Transmembrane helix</keyword>
<dbReference type="InterPro" id="IPR015500">
    <property type="entry name" value="Peptidase_S8_subtilisin-rel"/>
</dbReference>
<evidence type="ECO:0000313" key="15">
    <source>
        <dbReference type="EMBL" id="TQF05352.1"/>
    </source>
</evidence>
<keyword evidence="5 12" id="KW-0812">Transmembrane</keyword>
<evidence type="ECO:0000256" key="4">
    <source>
        <dbReference type="ARBA" id="ARBA00022670"/>
    </source>
</evidence>
<keyword evidence="13" id="KW-0732">Signal</keyword>
<evidence type="ECO:0000256" key="1">
    <source>
        <dbReference type="ARBA" id="ARBA00004162"/>
    </source>
</evidence>
<dbReference type="PRINTS" id="PR00723">
    <property type="entry name" value="SUBTILISIN"/>
</dbReference>
<evidence type="ECO:0000256" key="9">
    <source>
        <dbReference type="ARBA" id="ARBA00023136"/>
    </source>
</evidence>
<evidence type="ECO:0000256" key="6">
    <source>
        <dbReference type="ARBA" id="ARBA00022801"/>
    </source>
</evidence>
<dbReference type="PANTHER" id="PTHR43806">
    <property type="entry name" value="PEPTIDASE S8"/>
    <property type="match status" value="1"/>
</dbReference>
<dbReference type="PROSITE" id="PS00138">
    <property type="entry name" value="SUBTILASE_SER"/>
    <property type="match status" value="1"/>
</dbReference>
<comment type="similarity">
    <text evidence="2 10 11">Belongs to the peptidase S8 family.</text>
</comment>
<dbReference type="GO" id="GO:0006508">
    <property type="term" value="P:proteolysis"/>
    <property type="evidence" value="ECO:0007669"/>
    <property type="project" value="UniProtKB-KW"/>
</dbReference>
<feature type="domain" description="Peptidase S8/S53" evidence="14">
    <location>
        <begin position="74"/>
        <end position="337"/>
    </location>
</feature>
<reference evidence="15 16" key="1">
    <citation type="submission" date="2019-06" db="EMBL/GenBank/DDBJ databases">
        <title>Description of Kitasatospora acidophila sp. nov. isolated from pine grove soil, and reclassification of Streptomyces novaecaesareae to Kitasatospora novaeceasareae comb. nov.</title>
        <authorList>
            <person name="Kim M.J."/>
        </authorList>
    </citation>
    <scope>NUCLEOTIDE SEQUENCE [LARGE SCALE GENOMIC DNA]</scope>
    <source>
        <strain evidence="15 16">MMS16-CNU292</strain>
    </source>
</reference>
<protein>
    <submittedName>
        <fullName evidence="15">Type VII secretion-associated serine protease mycosin</fullName>
    </submittedName>
</protein>
<dbReference type="RefSeq" id="WP_141635838.1">
    <property type="nucleotide sequence ID" value="NZ_VIGB01000003.1"/>
</dbReference>
<dbReference type="InterPro" id="IPR036852">
    <property type="entry name" value="Peptidase_S8/S53_dom_sf"/>
</dbReference>
<dbReference type="Gene3D" id="3.40.50.200">
    <property type="entry name" value="Peptidase S8/S53 domain"/>
    <property type="match status" value="1"/>
</dbReference>
<dbReference type="OrthoDB" id="9798386at2"/>
<keyword evidence="9 12" id="KW-0472">Membrane</keyword>
<dbReference type="Proteomes" id="UP000319103">
    <property type="component" value="Unassembled WGS sequence"/>
</dbReference>
<dbReference type="InterPro" id="IPR023828">
    <property type="entry name" value="Peptidase_S8_Ser-AS"/>
</dbReference>
<accession>A0A540W8M5</accession>
<evidence type="ECO:0000256" key="12">
    <source>
        <dbReference type="SAM" id="Phobius"/>
    </source>
</evidence>
<evidence type="ECO:0000256" key="13">
    <source>
        <dbReference type="SAM" id="SignalP"/>
    </source>
</evidence>
<dbReference type="InterPro" id="IPR023834">
    <property type="entry name" value="T7SS_pept_S8A_mycosin"/>
</dbReference>
<evidence type="ECO:0000256" key="11">
    <source>
        <dbReference type="RuleBase" id="RU003355"/>
    </source>
</evidence>
<dbReference type="Pfam" id="PF00082">
    <property type="entry name" value="Peptidase_S8"/>
    <property type="match status" value="1"/>
</dbReference>
<feature type="chain" id="PRO_5021747190" evidence="13">
    <location>
        <begin position="27"/>
        <end position="418"/>
    </location>
</feature>
<dbReference type="PROSITE" id="PS00137">
    <property type="entry name" value="SUBTILASE_HIS"/>
    <property type="match status" value="1"/>
</dbReference>
<keyword evidence="3" id="KW-1003">Cell membrane</keyword>
<evidence type="ECO:0000256" key="7">
    <source>
        <dbReference type="ARBA" id="ARBA00022825"/>
    </source>
</evidence>
<feature type="signal peptide" evidence="13">
    <location>
        <begin position="1"/>
        <end position="26"/>
    </location>
</feature>
<feature type="active site" description="Charge relay system" evidence="10">
    <location>
        <position position="290"/>
    </location>
</feature>
<name>A0A540W8M5_9ACTN</name>
<dbReference type="EMBL" id="VIGB01000003">
    <property type="protein sequence ID" value="TQF05352.1"/>
    <property type="molecule type" value="Genomic_DNA"/>
</dbReference>
<keyword evidence="16" id="KW-1185">Reference proteome</keyword>
<evidence type="ECO:0000256" key="3">
    <source>
        <dbReference type="ARBA" id="ARBA00022475"/>
    </source>
</evidence>
<evidence type="ECO:0000256" key="8">
    <source>
        <dbReference type="ARBA" id="ARBA00022989"/>
    </source>
</evidence>
<dbReference type="PANTHER" id="PTHR43806:SF11">
    <property type="entry name" value="CEREVISIN-RELATED"/>
    <property type="match status" value="1"/>
</dbReference>
<organism evidence="15 16">
    <name type="scientific">Kitasatospora acidiphila</name>
    <dbReference type="NCBI Taxonomy" id="2567942"/>
    <lineage>
        <taxon>Bacteria</taxon>
        <taxon>Bacillati</taxon>
        <taxon>Actinomycetota</taxon>
        <taxon>Actinomycetes</taxon>
        <taxon>Kitasatosporales</taxon>
        <taxon>Streptomycetaceae</taxon>
        <taxon>Kitasatospora</taxon>
    </lineage>
</organism>
<feature type="active site" description="Charge relay system" evidence="10">
    <location>
        <position position="128"/>
    </location>
</feature>
<dbReference type="PROSITE" id="PS00136">
    <property type="entry name" value="SUBTILASE_ASP"/>
    <property type="match status" value="1"/>
</dbReference>
<dbReference type="PROSITE" id="PS51892">
    <property type="entry name" value="SUBTILASE"/>
    <property type="match status" value="1"/>
</dbReference>
<comment type="subcellular location">
    <subcellularLocation>
        <location evidence="1">Cell membrane</location>
        <topology evidence="1">Single-pass membrane protein</topology>
    </subcellularLocation>
</comment>
<dbReference type="GO" id="GO:0005886">
    <property type="term" value="C:plasma membrane"/>
    <property type="evidence" value="ECO:0007669"/>
    <property type="project" value="UniProtKB-SubCell"/>
</dbReference>
<dbReference type="InterPro" id="IPR000209">
    <property type="entry name" value="Peptidase_S8/S53_dom"/>
</dbReference>
<feature type="transmembrane region" description="Helical" evidence="12">
    <location>
        <begin position="389"/>
        <end position="408"/>
    </location>
</feature>
<evidence type="ECO:0000256" key="5">
    <source>
        <dbReference type="ARBA" id="ARBA00022692"/>
    </source>
</evidence>
<dbReference type="InterPro" id="IPR050131">
    <property type="entry name" value="Peptidase_S8_subtilisin-like"/>
</dbReference>
<gene>
    <name evidence="15" type="primary">mycP</name>
    <name evidence="15" type="ORF">E6W39_27850</name>
</gene>
<keyword evidence="7 10" id="KW-0720">Serine protease</keyword>
<dbReference type="InterPro" id="IPR022398">
    <property type="entry name" value="Peptidase_S8_His-AS"/>
</dbReference>
<dbReference type="AlphaFoldDB" id="A0A540W8M5"/>
<proteinExistence type="inferred from homology"/>
<evidence type="ECO:0000313" key="16">
    <source>
        <dbReference type="Proteomes" id="UP000319103"/>
    </source>
</evidence>
<comment type="caution">
    <text evidence="15">The sequence shown here is derived from an EMBL/GenBank/DDBJ whole genome shotgun (WGS) entry which is preliminary data.</text>
</comment>
<dbReference type="InterPro" id="IPR023827">
    <property type="entry name" value="Peptidase_S8_Asp-AS"/>
</dbReference>
<feature type="active site" description="Charge relay system" evidence="10">
    <location>
        <position position="83"/>
    </location>
</feature>
<keyword evidence="4 10" id="KW-0645">Protease</keyword>
<keyword evidence="6 10" id="KW-0378">Hydrolase</keyword>
<evidence type="ECO:0000256" key="10">
    <source>
        <dbReference type="PROSITE-ProRule" id="PRU01240"/>
    </source>
</evidence>
<evidence type="ECO:0000256" key="2">
    <source>
        <dbReference type="ARBA" id="ARBA00011073"/>
    </source>
</evidence>
<sequence length="418" mass="42869">MVRRGLGRSAAIAAVLALLGATPAAAAGSTGVGVAAAGNCTFPAQDVAEQPWSLQRVMLDQLWPKNAQGQAQDGTGVTVAVIDTGVDPGNPQLGGAGKVVQGPSYLMDKSKNPPAPADGNSLTDTVGHGTKVAGIIAAAHRDKVGFVGLAPGATILSIRQNDDAGDGDVPSLARSISDAVDLGARVINISQDVRDADGNPNFGGSDQLKQAIDKAESHKAVVVAASGNDGVEETTYPAAYPTVLSVGASDRNNERATFSSYGDWVKVAAPGVDMLSTVPKGGQCVDNGTSFATPYVAGVAALLVGAHPDWSAAQVRTRIEQTAQRTEHGSNKYIGWGVVDPVKAVADPTMPADAPTPDPQVRLDTAPILPQPLGLGETQADRNRRTATYVLGTAVLSVALLFGGSVVLRDLRRRRAGR</sequence>
<dbReference type="GO" id="GO:0004252">
    <property type="term" value="F:serine-type endopeptidase activity"/>
    <property type="evidence" value="ECO:0007669"/>
    <property type="project" value="UniProtKB-UniRule"/>
</dbReference>
<dbReference type="SUPFAM" id="SSF52743">
    <property type="entry name" value="Subtilisin-like"/>
    <property type="match status" value="1"/>
</dbReference>
<dbReference type="NCBIfam" id="TIGR03921">
    <property type="entry name" value="T7SS_mycosin"/>
    <property type="match status" value="1"/>
</dbReference>
<evidence type="ECO:0000259" key="14">
    <source>
        <dbReference type="Pfam" id="PF00082"/>
    </source>
</evidence>